<reference evidence="3" key="1">
    <citation type="submission" date="2016-06" db="EMBL/GenBank/DDBJ databases">
        <authorList>
            <person name="Nascimento L."/>
            <person name="Pereira R.V."/>
            <person name="Martins L.F."/>
            <person name="Quaggio R.B."/>
            <person name="Silva A.M."/>
            <person name="Setubal J.C."/>
        </authorList>
    </citation>
    <scope>NUCLEOTIDE SEQUENCE [LARGE SCALE GENOMIC DNA]</scope>
</reference>
<proteinExistence type="predicted"/>
<gene>
    <name evidence="2" type="ORF">BAA01_05170</name>
</gene>
<dbReference type="EMBL" id="LZRT01000060">
    <property type="protein sequence ID" value="OUM88496.1"/>
    <property type="molecule type" value="Genomic_DNA"/>
</dbReference>
<keyword evidence="1" id="KW-0812">Transmembrane</keyword>
<accession>A0A1Y3PQV2</accession>
<evidence type="ECO:0000313" key="2">
    <source>
        <dbReference type="EMBL" id="OUM88496.1"/>
    </source>
</evidence>
<feature type="transmembrane region" description="Helical" evidence="1">
    <location>
        <begin position="122"/>
        <end position="141"/>
    </location>
</feature>
<dbReference type="Proteomes" id="UP000196475">
    <property type="component" value="Unassembled WGS sequence"/>
</dbReference>
<evidence type="ECO:0000256" key="1">
    <source>
        <dbReference type="SAM" id="Phobius"/>
    </source>
</evidence>
<evidence type="ECO:0000313" key="3">
    <source>
        <dbReference type="Proteomes" id="UP000196475"/>
    </source>
</evidence>
<organism evidence="2 3">
    <name type="scientific">Bacillus thermozeamaize</name>
    <dbReference type="NCBI Taxonomy" id="230954"/>
    <lineage>
        <taxon>Bacteria</taxon>
        <taxon>Bacillati</taxon>
        <taxon>Bacillota</taxon>
        <taxon>Bacilli</taxon>
        <taxon>Bacillales</taxon>
        <taxon>Bacillaceae</taxon>
        <taxon>Bacillus</taxon>
    </lineage>
</organism>
<dbReference type="AlphaFoldDB" id="A0A1Y3PQV2"/>
<feature type="transmembrane region" description="Helical" evidence="1">
    <location>
        <begin position="79"/>
        <end position="101"/>
    </location>
</feature>
<evidence type="ECO:0008006" key="4">
    <source>
        <dbReference type="Google" id="ProtNLM"/>
    </source>
</evidence>
<comment type="caution">
    <text evidence="2">The sequence shown here is derived from an EMBL/GenBank/DDBJ whole genome shotgun (WGS) entry which is preliminary data.</text>
</comment>
<keyword evidence="1" id="KW-1133">Transmembrane helix</keyword>
<name>A0A1Y3PQV2_9BACI</name>
<feature type="transmembrane region" description="Helical" evidence="1">
    <location>
        <begin position="51"/>
        <end position="73"/>
    </location>
</feature>
<protein>
    <recommendedName>
        <fullName evidence="4">DUF2269 domain-containing protein</fullName>
    </recommendedName>
</protein>
<sequence>MKPFAYAFLNYLHVVGAIFAIGPYAVFFFLMRRLKKAETGHIPEHFSVLRFVVRVSKHAGHVLVITGVLLWWLGGFPLFTSWILIPVVILFSGLFFLARAFSPVIEALEKGEINRDAGMKKLRTSLYGYLIILLVSMWFMIAKPVLW</sequence>
<keyword evidence="1" id="KW-0472">Membrane</keyword>
<feature type="transmembrane region" description="Helical" evidence="1">
    <location>
        <begin position="6"/>
        <end position="30"/>
    </location>
</feature>